<dbReference type="SUPFAM" id="SSF51126">
    <property type="entry name" value="Pectin lyase-like"/>
    <property type="match status" value="1"/>
</dbReference>
<dbReference type="GO" id="GO:0045490">
    <property type="term" value="P:pectin catabolic process"/>
    <property type="evidence" value="ECO:0007669"/>
    <property type="project" value="UniProtKB-UniRule"/>
</dbReference>
<comment type="function">
    <text evidence="9">Acts in the modification of cell walls via demethylesterification of cell wall pectin.</text>
</comment>
<dbReference type="EC" id="3.1.1.11" evidence="3 9"/>
<evidence type="ECO:0000256" key="8">
    <source>
        <dbReference type="ARBA" id="ARBA00023316"/>
    </source>
</evidence>
<evidence type="ECO:0000256" key="1">
    <source>
        <dbReference type="ARBA" id="ARBA00004191"/>
    </source>
</evidence>
<dbReference type="AlphaFoldDB" id="A0AAU9T0E1"/>
<accession>A0AAU9T0E1</accession>
<evidence type="ECO:0000256" key="2">
    <source>
        <dbReference type="ARBA" id="ARBA00005184"/>
    </source>
</evidence>
<dbReference type="GO" id="GO:0042545">
    <property type="term" value="P:cell wall modification"/>
    <property type="evidence" value="ECO:0007669"/>
    <property type="project" value="UniProtKB-UniRule"/>
</dbReference>
<feature type="non-terminal residue" evidence="11">
    <location>
        <position position="1"/>
    </location>
</feature>
<evidence type="ECO:0000313" key="12">
    <source>
        <dbReference type="Proteomes" id="UP000836841"/>
    </source>
</evidence>
<evidence type="ECO:0000256" key="7">
    <source>
        <dbReference type="ARBA" id="ARBA00023085"/>
    </source>
</evidence>
<evidence type="ECO:0000259" key="10">
    <source>
        <dbReference type="Pfam" id="PF01095"/>
    </source>
</evidence>
<dbReference type="InterPro" id="IPR018040">
    <property type="entry name" value="Pectinesterase_Tyr_AS"/>
</dbReference>
<keyword evidence="5 9" id="KW-0964">Secreted</keyword>
<reference evidence="11 12" key="1">
    <citation type="submission" date="2022-03" db="EMBL/GenBank/DDBJ databases">
        <authorList>
            <person name="Nunn A."/>
            <person name="Chopra R."/>
            <person name="Nunn A."/>
            <person name="Contreras Garrido A."/>
        </authorList>
    </citation>
    <scope>NUCLEOTIDE SEQUENCE [LARGE SCALE GENOMIC DNA]</scope>
</reference>
<keyword evidence="8 9" id="KW-0961">Cell wall biogenesis/degradation</keyword>
<evidence type="ECO:0000256" key="5">
    <source>
        <dbReference type="ARBA" id="ARBA00022525"/>
    </source>
</evidence>
<keyword evidence="6 9" id="KW-0378">Hydrolase</keyword>
<dbReference type="InterPro" id="IPR000070">
    <property type="entry name" value="Pectinesterase_cat"/>
</dbReference>
<sequence length="320" mass="35399">SLKEKPDATVAKDGTGRFKTVQEAIAAAPEHGMNRYVIYVKQGIYDEVVRIGEGKVNITLVGDGSELTILSASLNNKYGYSTYNSATLGVDGDGFIGQDLWIRNTAGASKGQAVALRVSADRAILYRCRIEAFQDSLYAYKNRQFYKDTYISGTIDFICGDAKAVFQSCRIVARKPMASESNVITAQSANSTDERTGFIFHKCILTASVDLEPVRKVVKTYLGRPWGAYATVVFMKSSMGDLITPEGYTPWSVKDLGRSSTVDYREYINTGPGADTRRRVNWKGFGVIQDPEEAEWFTVRKFIQGDDWIRSTGVPYEGGL</sequence>
<comment type="subcellular location">
    <subcellularLocation>
        <location evidence="1 9">Secreted</location>
        <location evidence="1 9">Cell wall</location>
    </subcellularLocation>
</comment>
<evidence type="ECO:0000313" key="11">
    <source>
        <dbReference type="EMBL" id="CAH2077596.1"/>
    </source>
</evidence>
<feature type="domain" description="Pectinesterase catalytic" evidence="10">
    <location>
        <begin position="7"/>
        <end position="306"/>
    </location>
</feature>
<dbReference type="EMBL" id="OU466863">
    <property type="protein sequence ID" value="CAH2077596.1"/>
    <property type="molecule type" value="Genomic_DNA"/>
</dbReference>
<evidence type="ECO:0000256" key="4">
    <source>
        <dbReference type="ARBA" id="ARBA00022512"/>
    </source>
</evidence>
<dbReference type="InterPro" id="IPR011050">
    <property type="entry name" value="Pectin_lyase_fold/virulence"/>
</dbReference>
<keyword evidence="7 9" id="KW-0063">Aspartyl esterase</keyword>
<dbReference type="GO" id="GO:0030599">
    <property type="term" value="F:pectinesterase activity"/>
    <property type="evidence" value="ECO:0007669"/>
    <property type="project" value="UniProtKB-UniRule"/>
</dbReference>
<dbReference type="PANTHER" id="PTHR31707">
    <property type="entry name" value="PECTINESTERASE"/>
    <property type="match status" value="1"/>
</dbReference>
<evidence type="ECO:0000256" key="3">
    <source>
        <dbReference type="ARBA" id="ARBA00013229"/>
    </source>
</evidence>
<comment type="catalytic activity">
    <reaction evidence="9">
        <text>[(1-&gt;4)-alpha-D-galacturonosyl methyl ester](n) + n H2O = [(1-&gt;4)-alpha-D-galacturonosyl](n) + n methanol + n H(+)</text>
        <dbReference type="Rhea" id="RHEA:22380"/>
        <dbReference type="Rhea" id="RHEA-COMP:14570"/>
        <dbReference type="Rhea" id="RHEA-COMP:14573"/>
        <dbReference type="ChEBI" id="CHEBI:15377"/>
        <dbReference type="ChEBI" id="CHEBI:15378"/>
        <dbReference type="ChEBI" id="CHEBI:17790"/>
        <dbReference type="ChEBI" id="CHEBI:140522"/>
        <dbReference type="ChEBI" id="CHEBI:140523"/>
        <dbReference type="EC" id="3.1.1.11"/>
    </reaction>
</comment>
<dbReference type="InterPro" id="IPR012334">
    <property type="entry name" value="Pectin_lyas_fold"/>
</dbReference>
<organism evidence="11 12">
    <name type="scientific">Thlaspi arvense</name>
    <name type="common">Field penny-cress</name>
    <dbReference type="NCBI Taxonomy" id="13288"/>
    <lineage>
        <taxon>Eukaryota</taxon>
        <taxon>Viridiplantae</taxon>
        <taxon>Streptophyta</taxon>
        <taxon>Embryophyta</taxon>
        <taxon>Tracheophyta</taxon>
        <taxon>Spermatophyta</taxon>
        <taxon>Magnoliopsida</taxon>
        <taxon>eudicotyledons</taxon>
        <taxon>Gunneridae</taxon>
        <taxon>Pentapetalae</taxon>
        <taxon>rosids</taxon>
        <taxon>malvids</taxon>
        <taxon>Brassicales</taxon>
        <taxon>Brassicaceae</taxon>
        <taxon>Thlaspideae</taxon>
        <taxon>Thlaspi</taxon>
    </lineage>
</organism>
<dbReference type="PROSITE" id="PS00800">
    <property type="entry name" value="PECTINESTERASE_1"/>
    <property type="match status" value="1"/>
</dbReference>
<dbReference type="FunFam" id="2.160.20.10:FF:000029">
    <property type="entry name" value="Pectinesterase 4"/>
    <property type="match status" value="1"/>
</dbReference>
<name>A0AAU9T0E1_THLAR</name>
<protein>
    <recommendedName>
        <fullName evidence="3 9">Pectinesterase</fullName>
        <ecNumber evidence="3 9">3.1.1.11</ecNumber>
    </recommendedName>
</protein>
<keyword evidence="12" id="KW-1185">Reference proteome</keyword>
<evidence type="ECO:0000256" key="6">
    <source>
        <dbReference type="ARBA" id="ARBA00022801"/>
    </source>
</evidence>
<dbReference type="Gene3D" id="2.160.20.10">
    <property type="entry name" value="Single-stranded right-handed beta-helix, Pectin lyase-like"/>
    <property type="match status" value="1"/>
</dbReference>
<comment type="pathway">
    <text evidence="2 9">Glycan metabolism; pectin degradation; 2-dehydro-3-deoxy-D-gluconate from pectin: step 1/5.</text>
</comment>
<dbReference type="Pfam" id="PF01095">
    <property type="entry name" value="Pectinesterase"/>
    <property type="match status" value="1"/>
</dbReference>
<dbReference type="Proteomes" id="UP000836841">
    <property type="component" value="Chromosome 7"/>
</dbReference>
<proteinExistence type="predicted"/>
<evidence type="ECO:0000256" key="9">
    <source>
        <dbReference type="RuleBase" id="RU000589"/>
    </source>
</evidence>
<keyword evidence="4 9" id="KW-0134">Cell wall</keyword>
<gene>
    <name evidence="11" type="ORF">TAV2_LOCUS24334</name>
</gene>